<accession>A0A9Q0AS05</accession>
<evidence type="ECO:0000313" key="1">
    <source>
        <dbReference type="EMBL" id="KAI1877642.1"/>
    </source>
</evidence>
<evidence type="ECO:0000313" key="2">
    <source>
        <dbReference type="Proteomes" id="UP000829685"/>
    </source>
</evidence>
<name>A0A9Q0AS05_9PEZI</name>
<proteinExistence type="predicted"/>
<reference evidence="1" key="1">
    <citation type="submission" date="2021-03" db="EMBL/GenBank/DDBJ databases">
        <title>Revisited historic fungal species revealed as producer of novel bioactive compounds through whole genome sequencing and comparative genomics.</title>
        <authorList>
            <person name="Vignolle G.A."/>
            <person name="Hochenegger N."/>
            <person name="Mach R.L."/>
            <person name="Mach-Aigner A.R."/>
            <person name="Javad Rahimi M."/>
            <person name="Salim K.A."/>
            <person name="Chan C.M."/>
            <person name="Lim L.B.L."/>
            <person name="Cai F."/>
            <person name="Druzhinina I.S."/>
            <person name="U'Ren J.M."/>
            <person name="Derntl C."/>
        </authorList>
    </citation>
    <scope>NUCLEOTIDE SEQUENCE</scope>
    <source>
        <strain evidence="1">TUCIM 5799</strain>
    </source>
</reference>
<keyword evidence="2" id="KW-1185">Reference proteome</keyword>
<sequence length="183" mass="20675">MPAGNEAFTALTPRQAFALARSHAELLRQLFNHPEFKYTEPPTSVRYPVDVDRTPPALLMVSDFVQTTYVEHVLPLLPAGTSRKCKDVGNPWAFADPNYSWEWTWDESAGELRDAQGAKIDFPVLPKARAIELRGDVYSRSFMAHKCICENDSDVKARMMIGGQSFDFGEEARRIIKSLEQNP</sequence>
<dbReference type="Proteomes" id="UP000829685">
    <property type="component" value="Unassembled WGS sequence"/>
</dbReference>
<dbReference type="AlphaFoldDB" id="A0A9Q0AS05"/>
<comment type="caution">
    <text evidence="1">The sequence shown here is derived from an EMBL/GenBank/DDBJ whole genome shotgun (WGS) entry which is preliminary data.</text>
</comment>
<protein>
    <submittedName>
        <fullName evidence="1">Uncharacterized protein</fullName>
    </submittedName>
</protein>
<organism evidence="1 2">
    <name type="scientific">Neoarthrinium moseri</name>
    <dbReference type="NCBI Taxonomy" id="1658444"/>
    <lineage>
        <taxon>Eukaryota</taxon>
        <taxon>Fungi</taxon>
        <taxon>Dikarya</taxon>
        <taxon>Ascomycota</taxon>
        <taxon>Pezizomycotina</taxon>
        <taxon>Sordariomycetes</taxon>
        <taxon>Xylariomycetidae</taxon>
        <taxon>Amphisphaeriales</taxon>
        <taxon>Apiosporaceae</taxon>
        <taxon>Neoarthrinium</taxon>
    </lineage>
</organism>
<gene>
    <name evidence="1" type="ORF">JX265_003650</name>
</gene>
<dbReference type="EMBL" id="JAFIMR010000006">
    <property type="protein sequence ID" value="KAI1877642.1"/>
    <property type="molecule type" value="Genomic_DNA"/>
</dbReference>